<proteinExistence type="predicted"/>
<feature type="compositionally biased region" description="Basic residues" evidence="1">
    <location>
        <begin position="592"/>
        <end position="602"/>
    </location>
</feature>
<dbReference type="AlphaFoldDB" id="A0AAD7MY40"/>
<reference evidence="2" key="1">
    <citation type="submission" date="2023-03" db="EMBL/GenBank/DDBJ databases">
        <title>Massive genome expansion in bonnet fungi (Mycena s.s.) driven by repeated elements and novel gene families across ecological guilds.</title>
        <authorList>
            <consortium name="Lawrence Berkeley National Laboratory"/>
            <person name="Harder C.B."/>
            <person name="Miyauchi S."/>
            <person name="Viragh M."/>
            <person name="Kuo A."/>
            <person name="Thoen E."/>
            <person name="Andreopoulos B."/>
            <person name="Lu D."/>
            <person name="Skrede I."/>
            <person name="Drula E."/>
            <person name="Henrissat B."/>
            <person name="Morin E."/>
            <person name="Kohler A."/>
            <person name="Barry K."/>
            <person name="LaButti K."/>
            <person name="Morin E."/>
            <person name="Salamov A."/>
            <person name="Lipzen A."/>
            <person name="Mereny Z."/>
            <person name="Hegedus B."/>
            <person name="Baldrian P."/>
            <person name="Stursova M."/>
            <person name="Weitz H."/>
            <person name="Taylor A."/>
            <person name="Grigoriev I.V."/>
            <person name="Nagy L.G."/>
            <person name="Martin F."/>
            <person name="Kauserud H."/>
        </authorList>
    </citation>
    <scope>NUCLEOTIDE SEQUENCE</scope>
    <source>
        <strain evidence="2">CBHHK182m</strain>
    </source>
</reference>
<protein>
    <submittedName>
        <fullName evidence="2">Uncharacterized protein</fullName>
    </submittedName>
</protein>
<gene>
    <name evidence="2" type="ORF">B0H16DRAFT_1762557</name>
</gene>
<feature type="compositionally biased region" description="Basic residues" evidence="1">
    <location>
        <begin position="299"/>
        <end position="308"/>
    </location>
</feature>
<feature type="compositionally biased region" description="Basic residues" evidence="1">
    <location>
        <begin position="553"/>
        <end position="563"/>
    </location>
</feature>
<feature type="region of interest" description="Disordered" evidence="1">
    <location>
        <begin position="64"/>
        <end position="91"/>
    </location>
</feature>
<dbReference type="Proteomes" id="UP001215598">
    <property type="component" value="Unassembled WGS sequence"/>
</dbReference>
<feature type="compositionally biased region" description="Polar residues" evidence="1">
    <location>
        <begin position="151"/>
        <end position="172"/>
    </location>
</feature>
<organism evidence="2 3">
    <name type="scientific">Mycena metata</name>
    <dbReference type="NCBI Taxonomy" id="1033252"/>
    <lineage>
        <taxon>Eukaryota</taxon>
        <taxon>Fungi</taxon>
        <taxon>Dikarya</taxon>
        <taxon>Basidiomycota</taxon>
        <taxon>Agaricomycotina</taxon>
        <taxon>Agaricomycetes</taxon>
        <taxon>Agaricomycetidae</taxon>
        <taxon>Agaricales</taxon>
        <taxon>Marasmiineae</taxon>
        <taxon>Mycenaceae</taxon>
        <taxon>Mycena</taxon>
    </lineage>
</organism>
<feature type="compositionally biased region" description="Basic residues" evidence="1">
    <location>
        <begin position="507"/>
        <end position="517"/>
    </location>
</feature>
<name>A0AAD7MY40_9AGAR</name>
<feature type="compositionally biased region" description="Low complexity" evidence="1">
    <location>
        <begin position="428"/>
        <end position="459"/>
    </location>
</feature>
<feature type="region of interest" description="Disordered" evidence="1">
    <location>
        <begin position="146"/>
        <end position="176"/>
    </location>
</feature>
<sequence>MSLSSTFRRVWSQQDLLVTEVDAVLGQQTRRRVGLLWSIASGVQHPKGEVAQLFAGLFPPPPRRAQVPASANASSQTLPPPSPTTLPRTRGTVSVPEDAAVVLANAAAALIPVVASVVRDALGAPHMWCSRRHPYNAVLANAARKRCHPRSPTTPRTAVLSNPSATATSGSQLCPLPHVRTHTARSNANAAERIERKRCHHPAPRPRLYAQPPLDLAPRTHNRRHAASCVSALYPPNRTIVPALFGYKTAEAHLPRPTPYPIAPPAAPRPCTHAHRRRRIHTPPPASAFALPATPRPCTHAHRRRRVRTPPPRPRLHPQPPLGLAHTRTAVAAYAHHPRVRVCTPSHPSSLHTRVPPSPRTHTTPASAFAPPAAPRPCTHKTRANAPHQTYPKSRPLRDSAPENQPLRAAPALGVPMLTRTNAARNKCCTSPRRCRPRSLTSPYPNPNPSSLKSPPGLSAIRASNPNPNPCAQRTRSRLACRTPTAASHEQLPTTSTPPTSREPRTRSRAARRRRLARTPLPPPRLARRCPRTPLPPPRLARRCPRTPLPSHARTHAAPRVRAKQTPPPSPTLLHVLPTISTPPTSREPRTRMRAARRRRLAHTLSPPPPHPHEPRTASHTRAHHLHTPNEPQTVDSHARRTPPPHRTHALPTTSTPPTSRMPRTRLRATHPHRSQRAPTPPSPRTHIRRRLRTPNEPHAAHSTARHTPTSVSTRTHAAFPPHAHTPPPPHPQRATSHALNRAPRRF</sequence>
<feature type="compositionally biased region" description="Pro residues" evidence="1">
    <location>
        <begin position="309"/>
        <end position="321"/>
    </location>
</feature>
<feature type="compositionally biased region" description="Polar residues" evidence="1">
    <location>
        <begin position="462"/>
        <end position="474"/>
    </location>
</feature>
<feature type="compositionally biased region" description="Low complexity" evidence="1">
    <location>
        <begin position="714"/>
        <end position="723"/>
    </location>
</feature>
<feature type="compositionally biased region" description="Basic residues" evidence="1">
    <location>
        <begin position="640"/>
        <end position="649"/>
    </location>
</feature>
<evidence type="ECO:0000313" key="2">
    <source>
        <dbReference type="EMBL" id="KAJ7737299.1"/>
    </source>
</evidence>
<feature type="compositionally biased region" description="Low complexity" evidence="1">
    <location>
        <begin position="651"/>
        <end position="662"/>
    </location>
</feature>
<feature type="region of interest" description="Disordered" evidence="1">
    <location>
        <begin position="282"/>
        <end position="322"/>
    </location>
</feature>
<keyword evidence="3" id="KW-1185">Reference proteome</keyword>
<feature type="compositionally biased region" description="Basic residues" evidence="1">
    <location>
        <begin position="663"/>
        <end position="676"/>
    </location>
</feature>
<evidence type="ECO:0000256" key="1">
    <source>
        <dbReference type="SAM" id="MobiDB-lite"/>
    </source>
</evidence>
<evidence type="ECO:0000313" key="3">
    <source>
        <dbReference type="Proteomes" id="UP001215598"/>
    </source>
</evidence>
<accession>A0AAD7MY40</accession>
<comment type="caution">
    <text evidence="2">The sequence shown here is derived from an EMBL/GenBank/DDBJ whole genome shotgun (WGS) entry which is preliminary data.</text>
</comment>
<dbReference type="EMBL" id="JARKIB010000117">
    <property type="protein sequence ID" value="KAJ7737299.1"/>
    <property type="molecule type" value="Genomic_DNA"/>
</dbReference>
<feature type="region of interest" description="Disordered" evidence="1">
    <location>
        <begin position="342"/>
        <end position="747"/>
    </location>
</feature>